<evidence type="ECO:0000313" key="6">
    <source>
        <dbReference type="EMBL" id="OTF73077.1"/>
    </source>
</evidence>
<evidence type="ECO:0000256" key="2">
    <source>
        <dbReference type="ARBA" id="ARBA00022741"/>
    </source>
</evidence>
<keyword evidence="4" id="KW-0067">ATP-binding</keyword>
<name>A0A1Y3AYM0_EURMA</name>
<evidence type="ECO:0000313" key="7">
    <source>
        <dbReference type="Proteomes" id="UP000194236"/>
    </source>
</evidence>
<keyword evidence="2" id="KW-0547">Nucleotide-binding</keyword>
<dbReference type="SUPFAM" id="SSF56112">
    <property type="entry name" value="Protein kinase-like (PK-like)"/>
    <property type="match status" value="1"/>
</dbReference>
<gene>
    <name evidence="6" type="ORF">BLA29_010124</name>
</gene>
<dbReference type="PROSITE" id="PS50011">
    <property type="entry name" value="PROTEIN_KINASE_DOM"/>
    <property type="match status" value="1"/>
</dbReference>
<feature type="domain" description="Protein kinase" evidence="5">
    <location>
        <begin position="1"/>
        <end position="105"/>
    </location>
</feature>
<reference evidence="6 7" key="1">
    <citation type="submission" date="2017-03" db="EMBL/GenBank/DDBJ databases">
        <title>Genome Survey of Euroglyphus maynei.</title>
        <authorList>
            <person name="Arlian L.G."/>
            <person name="Morgan M.S."/>
            <person name="Rider S.D."/>
        </authorList>
    </citation>
    <scope>NUCLEOTIDE SEQUENCE [LARGE SCALE GENOMIC DNA]</scope>
    <source>
        <strain evidence="6">Arlian Lab</strain>
        <tissue evidence="6">Whole body</tissue>
    </source>
</reference>
<keyword evidence="1" id="KW-0808">Transferase</keyword>
<proteinExistence type="predicted"/>
<accession>A0A1Y3AYM0</accession>
<feature type="non-terminal residue" evidence="6">
    <location>
        <position position="207"/>
    </location>
</feature>
<evidence type="ECO:0000256" key="3">
    <source>
        <dbReference type="ARBA" id="ARBA00022777"/>
    </source>
</evidence>
<dbReference type="InterPro" id="IPR011009">
    <property type="entry name" value="Kinase-like_dom_sf"/>
</dbReference>
<evidence type="ECO:0000256" key="1">
    <source>
        <dbReference type="ARBA" id="ARBA00022679"/>
    </source>
</evidence>
<dbReference type="EMBL" id="MUJZ01053272">
    <property type="protein sequence ID" value="OTF73077.1"/>
    <property type="molecule type" value="Genomic_DNA"/>
</dbReference>
<dbReference type="InterPro" id="IPR000719">
    <property type="entry name" value="Prot_kinase_dom"/>
</dbReference>
<dbReference type="GO" id="GO:0005524">
    <property type="term" value="F:ATP binding"/>
    <property type="evidence" value="ECO:0007669"/>
    <property type="project" value="UniProtKB-KW"/>
</dbReference>
<dbReference type="GO" id="GO:0005634">
    <property type="term" value="C:nucleus"/>
    <property type="evidence" value="ECO:0007669"/>
    <property type="project" value="TreeGrafter"/>
</dbReference>
<dbReference type="OrthoDB" id="6430822at2759"/>
<dbReference type="GO" id="GO:0005737">
    <property type="term" value="C:cytoplasm"/>
    <property type="evidence" value="ECO:0007669"/>
    <property type="project" value="TreeGrafter"/>
</dbReference>
<evidence type="ECO:0000256" key="4">
    <source>
        <dbReference type="ARBA" id="ARBA00022840"/>
    </source>
</evidence>
<protein>
    <recommendedName>
        <fullName evidence="5">Protein kinase domain-containing protein</fullName>
    </recommendedName>
</protein>
<keyword evidence="7" id="KW-1185">Reference proteome</keyword>
<dbReference type="PANTHER" id="PTHR11042">
    <property type="entry name" value="EUKARYOTIC TRANSLATION INITIATION FACTOR 2-ALPHA KINASE EIF2-ALPHA KINASE -RELATED"/>
    <property type="match status" value="1"/>
</dbReference>
<keyword evidence="3" id="KW-0418">Kinase</keyword>
<dbReference type="GO" id="GO:0004672">
    <property type="term" value="F:protein kinase activity"/>
    <property type="evidence" value="ECO:0007669"/>
    <property type="project" value="InterPro"/>
</dbReference>
<comment type="caution">
    <text evidence="6">The sequence shown here is derived from an EMBL/GenBank/DDBJ whole genome shotgun (WGS) entry which is preliminary data.</text>
</comment>
<dbReference type="AlphaFoldDB" id="A0A1Y3AYM0"/>
<dbReference type="Proteomes" id="UP000194236">
    <property type="component" value="Unassembled WGS sequence"/>
</dbReference>
<evidence type="ECO:0000259" key="5">
    <source>
        <dbReference type="PROSITE" id="PS50011"/>
    </source>
</evidence>
<sequence length="207" mass="24568">MAPEARNTSKWPVYLPDYKIDIFALGLIYFEMCYYMQTDSERYYLLTRFQSLKPSFKIDVTHAIKPDDWNLITLMTKHNPFQRPTSEELLEMMQDQDSRSLMPSIADRDYSVLENLDSLRYRELISKIFESNIRISEDKAYDFRANINPRNAWFENEFNYKLVFWNFAKSVLESHSLLFGASHLPIPILMTKSFLQNLPGDRSVFMI</sequence>
<dbReference type="InterPro" id="IPR050339">
    <property type="entry name" value="CC_SR_Kinase"/>
</dbReference>
<dbReference type="Gene3D" id="1.10.510.10">
    <property type="entry name" value="Transferase(Phosphotransferase) domain 1"/>
    <property type="match status" value="1"/>
</dbReference>
<organism evidence="6 7">
    <name type="scientific">Euroglyphus maynei</name>
    <name type="common">Mayne's house dust mite</name>
    <dbReference type="NCBI Taxonomy" id="6958"/>
    <lineage>
        <taxon>Eukaryota</taxon>
        <taxon>Metazoa</taxon>
        <taxon>Ecdysozoa</taxon>
        <taxon>Arthropoda</taxon>
        <taxon>Chelicerata</taxon>
        <taxon>Arachnida</taxon>
        <taxon>Acari</taxon>
        <taxon>Acariformes</taxon>
        <taxon>Sarcoptiformes</taxon>
        <taxon>Astigmata</taxon>
        <taxon>Psoroptidia</taxon>
        <taxon>Analgoidea</taxon>
        <taxon>Pyroglyphidae</taxon>
        <taxon>Pyroglyphinae</taxon>
        <taxon>Euroglyphus</taxon>
    </lineage>
</organism>